<evidence type="ECO:0000313" key="4">
    <source>
        <dbReference type="EMBL" id="QTR04745.1"/>
    </source>
</evidence>
<dbReference type="RefSeq" id="WP_204841608.1">
    <property type="nucleotide sequence ID" value="NZ_JAFBCL010000001.1"/>
</dbReference>
<feature type="region of interest" description="Disordered" evidence="1">
    <location>
        <begin position="20"/>
        <end position="87"/>
    </location>
</feature>
<evidence type="ECO:0000256" key="2">
    <source>
        <dbReference type="SAM" id="SignalP"/>
    </source>
</evidence>
<keyword evidence="2" id="KW-0732">Signal</keyword>
<evidence type="ECO:0000313" key="5">
    <source>
        <dbReference type="Proteomes" id="UP000671828"/>
    </source>
</evidence>
<gene>
    <name evidence="4" type="ORF">J7S33_07970</name>
    <name evidence="3" type="ORF">JOE68_001532</name>
</gene>
<name>A0A8T8I1M0_9PSEU</name>
<feature type="compositionally biased region" description="Low complexity" evidence="1">
    <location>
        <begin position="32"/>
        <end position="54"/>
    </location>
</feature>
<feature type="chain" id="PRO_5039699352" description="Secreted protein" evidence="2">
    <location>
        <begin position="21"/>
        <end position="174"/>
    </location>
</feature>
<dbReference type="EMBL" id="JAFBCL010000001">
    <property type="protein sequence ID" value="MBM7810667.1"/>
    <property type="molecule type" value="Genomic_DNA"/>
</dbReference>
<evidence type="ECO:0000313" key="3">
    <source>
        <dbReference type="EMBL" id="MBM7810667.1"/>
    </source>
</evidence>
<proteinExistence type="predicted"/>
<sequence length="174" mass="17547">MRNVKVVVVLAVLIAAGCGGDGSPSGSPPFTPSTEPSSASVTASATPSVTASPPASTPVGPPPQSSAPPLPGATAVPAEQVDGSALPDAYRREAWVSPDGRTVQVAGLAGGCKRASAEVEAQSADQVLITLVTTYHRPEGGVCTEELFPVPVDVTLDAPLGDRRIVLEARERTA</sequence>
<evidence type="ECO:0000313" key="6">
    <source>
        <dbReference type="Proteomes" id="UP001195724"/>
    </source>
</evidence>
<feature type="signal peptide" evidence="2">
    <location>
        <begin position="1"/>
        <end position="20"/>
    </location>
</feature>
<dbReference type="PROSITE" id="PS51257">
    <property type="entry name" value="PROKAR_LIPOPROTEIN"/>
    <property type="match status" value="1"/>
</dbReference>
<reference evidence="4" key="2">
    <citation type="submission" date="2021-04" db="EMBL/GenBank/DDBJ databases">
        <title>Saccharothrix algeriensis WGS.</title>
        <authorList>
            <person name="Stuskova K."/>
            <person name="Hakalova E."/>
            <person name="Tebbal A.B."/>
            <person name="Eichmeier A."/>
        </authorList>
    </citation>
    <scope>NUCLEOTIDE SEQUENCE</scope>
    <source>
        <strain evidence="4">NRRL B-24137</strain>
    </source>
</reference>
<reference evidence="3 6" key="1">
    <citation type="submission" date="2021-01" db="EMBL/GenBank/DDBJ databases">
        <title>Sequencing the genomes of 1000 actinobacteria strains.</title>
        <authorList>
            <person name="Klenk H.-P."/>
        </authorList>
    </citation>
    <scope>NUCLEOTIDE SEQUENCE [LARGE SCALE GENOMIC DNA]</scope>
    <source>
        <strain evidence="3 6">DSM 44581</strain>
    </source>
</reference>
<evidence type="ECO:0008006" key="7">
    <source>
        <dbReference type="Google" id="ProtNLM"/>
    </source>
</evidence>
<feature type="compositionally biased region" description="Pro residues" evidence="1">
    <location>
        <begin position="55"/>
        <end position="71"/>
    </location>
</feature>
<evidence type="ECO:0000256" key="1">
    <source>
        <dbReference type="SAM" id="MobiDB-lite"/>
    </source>
</evidence>
<dbReference type="Proteomes" id="UP000671828">
    <property type="component" value="Chromosome"/>
</dbReference>
<dbReference type="AlphaFoldDB" id="A0A8T8I1M0"/>
<protein>
    <recommendedName>
        <fullName evidence="7">Secreted protein</fullName>
    </recommendedName>
</protein>
<accession>A0A8T8I1M0</accession>
<dbReference type="Proteomes" id="UP001195724">
    <property type="component" value="Unassembled WGS sequence"/>
</dbReference>
<keyword evidence="6" id="KW-1185">Reference proteome</keyword>
<organism evidence="4 5">
    <name type="scientific">Saccharothrix algeriensis</name>
    <dbReference type="NCBI Taxonomy" id="173560"/>
    <lineage>
        <taxon>Bacteria</taxon>
        <taxon>Bacillati</taxon>
        <taxon>Actinomycetota</taxon>
        <taxon>Actinomycetes</taxon>
        <taxon>Pseudonocardiales</taxon>
        <taxon>Pseudonocardiaceae</taxon>
        <taxon>Saccharothrix</taxon>
    </lineage>
</organism>
<dbReference type="EMBL" id="CP072788">
    <property type="protein sequence ID" value="QTR04745.1"/>
    <property type="molecule type" value="Genomic_DNA"/>
</dbReference>